<dbReference type="InterPro" id="IPR000504">
    <property type="entry name" value="RRM_dom"/>
</dbReference>
<feature type="domain" description="RRM" evidence="3">
    <location>
        <begin position="119"/>
        <end position="189"/>
    </location>
</feature>
<keyword evidence="5" id="KW-1185">Reference proteome</keyword>
<dbReference type="Pfam" id="PF22976">
    <property type="entry name" value="RRM_10"/>
    <property type="match status" value="1"/>
</dbReference>
<keyword evidence="1 2" id="KW-0694">RNA-binding</keyword>
<gene>
    <name evidence="4" type="ORF">QYM36_002457</name>
</gene>
<dbReference type="PROSITE" id="PS50102">
    <property type="entry name" value="RRM"/>
    <property type="match status" value="1"/>
</dbReference>
<dbReference type="PANTHER" id="PTHR48025">
    <property type="entry name" value="OS02G0815200 PROTEIN"/>
    <property type="match status" value="1"/>
</dbReference>
<reference evidence="4" key="1">
    <citation type="submission" date="2023-07" db="EMBL/GenBank/DDBJ databases">
        <title>Chromosome-level genome assembly of Artemia franciscana.</title>
        <authorList>
            <person name="Jo E."/>
        </authorList>
    </citation>
    <scope>NUCLEOTIDE SEQUENCE</scope>
    <source>
        <tissue evidence="4">Whole body</tissue>
    </source>
</reference>
<dbReference type="Gene3D" id="3.30.70.330">
    <property type="match status" value="2"/>
</dbReference>
<sequence length="314" mass="36149">MSQICETRKNIVTNNPEENNKAIEIRCLGAPEFDSVDKAYKVAEPFGEVLFIKLEDRDNKVCKVVFKNFEHAQNMFEKLNSDPKSSYKVEYSLEPLSTKLRNCVFSFWNFELDPVLPAHALFVQNLDDRINCDNIFGLFCVYGIVDKIKIVKNGVQVQMADQKGAERVKKYFNGLSLLGRAMSIRTLDGIFVKKDEPPQISRGGHLPLEIYNSSSESWRSQIADQPPRKELYFYNTPKSLTESDIRDLFKKANIPDPVQVDVLYNDHYRNSKGIVKMNSIEDAVQAIAFRNNSFETLGNNPEIRFIFKLTFYKD</sequence>
<dbReference type="GO" id="GO:0005634">
    <property type="term" value="C:nucleus"/>
    <property type="evidence" value="ECO:0007669"/>
    <property type="project" value="TreeGrafter"/>
</dbReference>
<dbReference type="PANTHER" id="PTHR48025:SF1">
    <property type="entry name" value="RRM DOMAIN-CONTAINING PROTEIN"/>
    <property type="match status" value="1"/>
</dbReference>
<protein>
    <recommendedName>
        <fullName evidence="3">RRM domain-containing protein</fullName>
    </recommendedName>
</protein>
<organism evidence="4 5">
    <name type="scientific">Artemia franciscana</name>
    <name type="common">Brine shrimp</name>
    <name type="synonym">Artemia sanfranciscana</name>
    <dbReference type="NCBI Taxonomy" id="6661"/>
    <lineage>
        <taxon>Eukaryota</taxon>
        <taxon>Metazoa</taxon>
        <taxon>Ecdysozoa</taxon>
        <taxon>Arthropoda</taxon>
        <taxon>Crustacea</taxon>
        <taxon>Branchiopoda</taxon>
        <taxon>Anostraca</taxon>
        <taxon>Artemiidae</taxon>
        <taxon>Artemia</taxon>
    </lineage>
</organism>
<dbReference type="Proteomes" id="UP001187531">
    <property type="component" value="Unassembled WGS sequence"/>
</dbReference>
<comment type="caution">
    <text evidence="4">The sequence shown here is derived from an EMBL/GenBank/DDBJ whole genome shotgun (WGS) entry which is preliminary data.</text>
</comment>
<dbReference type="GO" id="GO:0003729">
    <property type="term" value="F:mRNA binding"/>
    <property type="evidence" value="ECO:0007669"/>
    <property type="project" value="TreeGrafter"/>
</dbReference>
<evidence type="ECO:0000313" key="5">
    <source>
        <dbReference type="Proteomes" id="UP001187531"/>
    </source>
</evidence>
<dbReference type="InterPro" id="IPR035979">
    <property type="entry name" value="RBD_domain_sf"/>
</dbReference>
<evidence type="ECO:0000259" key="3">
    <source>
        <dbReference type="PROSITE" id="PS50102"/>
    </source>
</evidence>
<dbReference type="SUPFAM" id="SSF54928">
    <property type="entry name" value="RNA-binding domain, RBD"/>
    <property type="match status" value="1"/>
</dbReference>
<name>A0AA88LBB6_ARTSF</name>
<dbReference type="InterPro" id="IPR012677">
    <property type="entry name" value="Nucleotide-bd_a/b_plait_sf"/>
</dbReference>
<proteinExistence type="predicted"/>
<dbReference type="InterPro" id="IPR050502">
    <property type="entry name" value="Euk_RNA-bind_prot"/>
</dbReference>
<dbReference type="EMBL" id="JAVRJZ010000004">
    <property type="protein sequence ID" value="KAK2724122.1"/>
    <property type="molecule type" value="Genomic_DNA"/>
</dbReference>
<evidence type="ECO:0000256" key="2">
    <source>
        <dbReference type="PROSITE-ProRule" id="PRU00176"/>
    </source>
</evidence>
<dbReference type="SMART" id="SM00360">
    <property type="entry name" value="RRM"/>
    <property type="match status" value="2"/>
</dbReference>
<evidence type="ECO:0000313" key="4">
    <source>
        <dbReference type="EMBL" id="KAK2724122.1"/>
    </source>
</evidence>
<dbReference type="InterPro" id="IPR055204">
    <property type="entry name" value="HNRNPL_RRM"/>
</dbReference>
<dbReference type="AlphaFoldDB" id="A0AA88LBB6"/>
<accession>A0AA88LBB6</accession>
<dbReference type="Pfam" id="PF13893">
    <property type="entry name" value="RRM_5"/>
    <property type="match status" value="1"/>
</dbReference>
<evidence type="ECO:0000256" key="1">
    <source>
        <dbReference type="ARBA" id="ARBA00022884"/>
    </source>
</evidence>